<name>W0S9J3_9PROT</name>
<dbReference type="AlphaFoldDB" id="W0S9J3"/>
<dbReference type="EMBL" id="AP012547">
    <property type="protein sequence ID" value="BAO27844.1"/>
    <property type="molecule type" value="Genomic_DNA"/>
</dbReference>
<dbReference type="NCBIfam" id="TIGR02683">
    <property type="entry name" value="upstrm_HI1419"/>
    <property type="match status" value="1"/>
</dbReference>
<evidence type="ECO:0000313" key="2">
    <source>
        <dbReference type="Proteomes" id="UP000031637"/>
    </source>
</evidence>
<dbReference type="InterPro" id="IPR014056">
    <property type="entry name" value="TypeIITA-like_toxin_pred"/>
</dbReference>
<reference evidence="1 2" key="1">
    <citation type="journal article" date="2014" name="Syst. Appl. Microbiol.">
        <title>Complete genomes of freshwater sulfur oxidizers Sulfuricella denitrificans skB26 and Sulfuritalea hydrogenivorans sk43H: genetic insights into the sulfur oxidation pathway of betaproteobacteria.</title>
        <authorList>
            <person name="Watanabe T."/>
            <person name="Kojima H."/>
            <person name="Fukui M."/>
        </authorList>
    </citation>
    <scope>NUCLEOTIDE SEQUENCE [LARGE SCALE GENOMIC DNA]</scope>
    <source>
        <strain evidence="1">DSM22779</strain>
    </source>
</reference>
<evidence type="ECO:0000313" key="1">
    <source>
        <dbReference type="EMBL" id="BAO27844.1"/>
    </source>
</evidence>
<accession>W0S9J3</accession>
<dbReference type="PANTHER" id="PTHR41791">
    <property type="entry name" value="SSL7039 PROTEIN"/>
    <property type="match status" value="1"/>
</dbReference>
<protein>
    <submittedName>
        <fullName evidence="1">Addiction module killer protein</fullName>
    </submittedName>
</protein>
<dbReference type="RefSeq" id="WP_041096129.1">
    <property type="nucleotide sequence ID" value="NZ_AP012547.1"/>
</dbReference>
<proteinExistence type="predicted"/>
<sequence>MKIKLEEYIREDGASPYKAWFDGLDAQAAAKVTVAKTRLELGNTSNVNWFRGIGEYKIDWGSGYRIYLAKDGEALIILFGGSTKKAQQKAIDQAVALHDEYKARKKILAIARKGKKS</sequence>
<dbReference type="PANTHER" id="PTHR41791:SF1">
    <property type="entry name" value="SSL7039 PROTEIN"/>
    <property type="match status" value="1"/>
</dbReference>
<dbReference type="Proteomes" id="UP000031637">
    <property type="component" value="Chromosome"/>
</dbReference>
<dbReference type="OrthoDB" id="9800258at2"/>
<dbReference type="KEGG" id="shd:SUTH_00024"/>
<dbReference type="HOGENOM" id="CLU_152445_1_1_4"/>
<organism evidence="1 2">
    <name type="scientific">Sulfuritalea hydrogenivorans sk43H</name>
    <dbReference type="NCBI Taxonomy" id="1223802"/>
    <lineage>
        <taxon>Bacteria</taxon>
        <taxon>Pseudomonadati</taxon>
        <taxon>Pseudomonadota</taxon>
        <taxon>Betaproteobacteria</taxon>
        <taxon>Nitrosomonadales</taxon>
        <taxon>Sterolibacteriaceae</taxon>
        <taxon>Sulfuritalea</taxon>
    </lineage>
</organism>
<dbReference type="PIRSF" id="PIRSF028744">
    <property type="entry name" value="Addict_mod_HI1419"/>
    <property type="match status" value="1"/>
</dbReference>
<keyword evidence="2" id="KW-1185">Reference proteome</keyword>
<dbReference type="STRING" id="1223802.SUTH_00024"/>
<gene>
    <name evidence="1" type="ORF">SUTH_00024</name>
</gene>